<dbReference type="AlphaFoldDB" id="A0A1G2LCU8"/>
<evidence type="ECO:0000313" key="2">
    <source>
        <dbReference type="EMBL" id="OHA09465.1"/>
    </source>
</evidence>
<name>A0A1G2LCU8_9BACT</name>
<keyword evidence="1" id="KW-0472">Membrane</keyword>
<keyword evidence="1" id="KW-1133">Transmembrane helix</keyword>
<evidence type="ECO:0000313" key="3">
    <source>
        <dbReference type="Proteomes" id="UP000176705"/>
    </source>
</evidence>
<proteinExistence type="predicted"/>
<comment type="caution">
    <text evidence="2">The sequence shown here is derived from an EMBL/GenBank/DDBJ whole genome shotgun (WGS) entry which is preliminary data.</text>
</comment>
<accession>A0A1G2LCU8</accession>
<organism evidence="2 3">
    <name type="scientific">Candidatus Sungbacteria bacterium RIFCSPLOWO2_01_FULL_59_16</name>
    <dbReference type="NCBI Taxonomy" id="1802280"/>
    <lineage>
        <taxon>Bacteria</taxon>
        <taxon>Candidatus Sungiibacteriota</taxon>
    </lineage>
</organism>
<reference evidence="2 3" key="1">
    <citation type="journal article" date="2016" name="Nat. Commun.">
        <title>Thousands of microbial genomes shed light on interconnected biogeochemical processes in an aquifer system.</title>
        <authorList>
            <person name="Anantharaman K."/>
            <person name="Brown C.T."/>
            <person name="Hug L.A."/>
            <person name="Sharon I."/>
            <person name="Castelle C.J."/>
            <person name="Probst A.J."/>
            <person name="Thomas B.C."/>
            <person name="Singh A."/>
            <person name="Wilkins M.J."/>
            <person name="Karaoz U."/>
            <person name="Brodie E.L."/>
            <person name="Williams K.H."/>
            <person name="Hubbard S.S."/>
            <person name="Banfield J.F."/>
        </authorList>
    </citation>
    <scope>NUCLEOTIDE SEQUENCE [LARGE SCALE GENOMIC DNA]</scope>
</reference>
<dbReference type="STRING" id="1802280.A3B37_02060"/>
<protein>
    <submittedName>
        <fullName evidence="2">Uncharacterized protein</fullName>
    </submittedName>
</protein>
<dbReference type="Proteomes" id="UP000176705">
    <property type="component" value="Unassembled WGS sequence"/>
</dbReference>
<keyword evidence="1" id="KW-0812">Transmembrane</keyword>
<sequence length="129" mass="13271">MLGFVGVAVFGFTAFNHGGGHGHEGCLAAVANRLDCPVGSDARGFVSFHLDTFKSFSAGVLGTGSSAASLLTALFLAAIGLGIALGNFLSPPEAGLSFRRCYSAAAFLLPFKRGLVRWLALHERSPAAS</sequence>
<gene>
    <name evidence="2" type="ORF">A3B37_02060</name>
</gene>
<dbReference type="EMBL" id="MHQS01000002">
    <property type="protein sequence ID" value="OHA09465.1"/>
    <property type="molecule type" value="Genomic_DNA"/>
</dbReference>
<evidence type="ECO:0000256" key="1">
    <source>
        <dbReference type="SAM" id="Phobius"/>
    </source>
</evidence>
<feature type="transmembrane region" description="Helical" evidence="1">
    <location>
        <begin position="67"/>
        <end position="90"/>
    </location>
</feature>